<accession>A0ABW5XDW4</accession>
<gene>
    <name evidence="6" type="primary">chvE</name>
    <name evidence="6" type="ORF">ACFSYH_04860</name>
</gene>
<dbReference type="NCBIfam" id="NF040907">
    <property type="entry name" value="ChvE"/>
    <property type="match status" value="1"/>
</dbReference>
<dbReference type="Pfam" id="PF13407">
    <property type="entry name" value="Peripla_BP_4"/>
    <property type="match status" value="1"/>
</dbReference>
<reference evidence="7" key="1">
    <citation type="journal article" date="2019" name="Int. J. Syst. Evol. Microbiol.">
        <title>The Global Catalogue of Microorganisms (GCM) 10K type strain sequencing project: providing services to taxonomists for standard genome sequencing and annotation.</title>
        <authorList>
            <consortium name="The Broad Institute Genomics Platform"/>
            <consortium name="The Broad Institute Genome Sequencing Center for Infectious Disease"/>
            <person name="Wu L."/>
            <person name="Ma J."/>
        </authorList>
    </citation>
    <scope>NUCLEOTIDE SEQUENCE [LARGE SCALE GENOMIC DNA]</scope>
    <source>
        <strain evidence="7">KCTC 33576</strain>
    </source>
</reference>
<evidence type="ECO:0000313" key="7">
    <source>
        <dbReference type="Proteomes" id="UP001597391"/>
    </source>
</evidence>
<comment type="subcellular location">
    <subcellularLocation>
        <location evidence="1">Cell envelope</location>
    </subcellularLocation>
</comment>
<proteinExistence type="predicted"/>
<dbReference type="InterPro" id="IPR025997">
    <property type="entry name" value="SBP_2_dom"/>
</dbReference>
<dbReference type="PANTHER" id="PTHR30036">
    <property type="entry name" value="D-XYLOSE-BINDING PERIPLASMIC PROTEIN"/>
    <property type="match status" value="1"/>
</dbReference>
<evidence type="ECO:0000256" key="3">
    <source>
        <dbReference type="SAM" id="MobiDB-lite"/>
    </source>
</evidence>
<dbReference type="EMBL" id="JBHUOP010000002">
    <property type="protein sequence ID" value="MFD2839899.1"/>
    <property type="molecule type" value="Genomic_DNA"/>
</dbReference>
<dbReference type="InterPro" id="IPR028082">
    <property type="entry name" value="Peripla_BP_I"/>
</dbReference>
<evidence type="ECO:0000313" key="6">
    <source>
        <dbReference type="EMBL" id="MFD2839899.1"/>
    </source>
</evidence>
<feature type="region of interest" description="Disordered" evidence="3">
    <location>
        <begin position="24"/>
        <end position="48"/>
    </location>
</feature>
<sequence>MKKTRALALASIMALSLAACGGEGAGGATNETQSGNTTNSSENTSGEGKVVGVAMPEQTLQRWINDGNAVKEGLTELGYEVELQYGGNDIPTQQEQIDQMITKGVDVLIIASIDGASLSTQLDAAESAGIPVVAYDRLLTGNPNVDFYVTFDNGNVGVQQGTSLLQGLGILDADGNETGETGPFNVEFFAGSPDDNNAQFFFNGAISVLQPYLDSGTIVVKSGQTSFNQVATQGWDQARAQARMDDLVTANYRGSDKVHGILASNDALGRGAITSLQNSGYTLDDIPVVTGQDAEAASAKFIHEGWQYSTIFKDTRKLAAQSIVVAQDLLEGREPEANDTETYDNGEVVVPSYLLESDIVTKESLTSLLVDSGYYTQEQIESGSAG</sequence>
<evidence type="ECO:0000256" key="4">
    <source>
        <dbReference type="SAM" id="SignalP"/>
    </source>
</evidence>
<dbReference type="PROSITE" id="PS51257">
    <property type="entry name" value="PROKAR_LIPOPROTEIN"/>
    <property type="match status" value="1"/>
</dbReference>
<organism evidence="6 7">
    <name type="scientific">Populibacterium corticicola</name>
    <dbReference type="NCBI Taxonomy" id="1812826"/>
    <lineage>
        <taxon>Bacteria</taxon>
        <taxon>Bacillati</taxon>
        <taxon>Actinomycetota</taxon>
        <taxon>Actinomycetes</taxon>
        <taxon>Micrococcales</taxon>
        <taxon>Jonesiaceae</taxon>
        <taxon>Populibacterium</taxon>
    </lineage>
</organism>
<dbReference type="Gene3D" id="3.40.50.2300">
    <property type="match status" value="2"/>
</dbReference>
<feature type="signal peptide" evidence="4">
    <location>
        <begin position="1"/>
        <end position="21"/>
    </location>
</feature>
<evidence type="ECO:0000256" key="2">
    <source>
        <dbReference type="ARBA" id="ARBA00022729"/>
    </source>
</evidence>
<dbReference type="RefSeq" id="WP_377465484.1">
    <property type="nucleotide sequence ID" value="NZ_JBHUOP010000002.1"/>
</dbReference>
<name>A0ABW5XDW4_9MICO</name>
<dbReference type="InterPro" id="IPR049784">
    <property type="entry name" value="ChvE-like"/>
</dbReference>
<evidence type="ECO:0000256" key="1">
    <source>
        <dbReference type="ARBA" id="ARBA00004196"/>
    </source>
</evidence>
<dbReference type="Proteomes" id="UP001597391">
    <property type="component" value="Unassembled WGS sequence"/>
</dbReference>
<dbReference type="CDD" id="cd19994">
    <property type="entry name" value="PBP1_ChvE"/>
    <property type="match status" value="1"/>
</dbReference>
<keyword evidence="2 4" id="KW-0732">Signal</keyword>
<protein>
    <submittedName>
        <fullName evidence="6">Multiple monosaccharide ABC transporter substrate-binding protein</fullName>
    </submittedName>
</protein>
<feature type="compositionally biased region" description="Low complexity" evidence="3">
    <location>
        <begin position="28"/>
        <end position="48"/>
    </location>
</feature>
<feature type="domain" description="Periplasmic binding protein" evidence="5">
    <location>
        <begin position="51"/>
        <end position="334"/>
    </location>
</feature>
<evidence type="ECO:0000259" key="5">
    <source>
        <dbReference type="Pfam" id="PF13407"/>
    </source>
</evidence>
<keyword evidence="7" id="KW-1185">Reference proteome</keyword>
<dbReference type="SUPFAM" id="SSF53822">
    <property type="entry name" value="Periplasmic binding protein-like I"/>
    <property type="match status" value="1"/>
</dbReference>
<feature type="chain" id="PRO_5045065160" evidence="4">
    <location>
        <begin position="22"/>
        <end position="386"/>
    </location>
</feature>
<comment type="caution">
    <text evidence="6">The sequence shown here is derived from an EMBL/GenBank/DDBJ whole genome shotgun (WGS) entry which is preliminary data.</text>
</comment>
<dbReference type="PANTHER" id="PTHR30036:SF1">
    <property type="entry name" value="D-XYLOSE-BINDING PERIPLASMIC PROTEIN"/>
    <property type="match status" value="1"/>
</dbReference>
<dbReference type="InterPro" id="IPR050555">
    <property type="entry name" value="Bact_Solute-Bind_Prot2"/>
</dbReference>